<dbReference type="KEGG" id="roz:CBI38_35470"/>
<evidence type="ECO:0000256" key="2">
    <source>
        <dbReference type="SAM" id="Phobius"/>
    </source>
</evidence>
<geneLocation type="plasmid" evidence="4">
    <name>prb29</name>
</geneLocation>
<dbReference type="EMBL" id="CP021356">
    <property type="protein sequence ID" value="AWK76740.1"/>
    <property type="molecule type" value="Genomic_DNA"/>
</dbReference>
<keyword evidence="2" id="KW-0812">Transmembrane</keyword>
<evidence type="ECO:0000313" key="3">
    <source>
        <dbReference type="EMBL" id="AWK76740.1"/>
    </source>
</evidence>
<gene>
    <name evidence="3" type="ORF">CBI38_35470</name>
</gene>
<feature type="region of interest" description="Disordered" evidence="1">
    <location>
        <begin position="80"/>
        <end position="107"/>
    </location>
</feature>
<keyword evidence="3" id="KW-0614">Plasmid</keyword>
<feature type="transmembrane region" description="Helical" evidence="2">
    <location>
        <begin position="21"/>
        <end position="50"/>
    </location>
</feature>
<feature type="transmembrane region" description="Helical" evidence="2">
    <location>
        <begin position="56"/>
        <end position="75"/>
    </location>
</feature>
<name>A0A2S2C790_9NOCA</name>
<evidence type="ECO:0000313" key="4">
    <source>
        <dbReference type="Proteomes" id="UP000245711"/>
    </source>
</evidence>
<reference evidence="3 4" key="1">
    <citation type="submission" date="2017-05" db="EMBL/GenBank/DDBJ databases">
        <title>Isolation of Rhodococcus sp. S2-17 biodegrading of BP-3.</title>
        <authorList>
            <person name="Lee Y."/>
            <person name="Kim K.H."/>
            <person name="Chun B.H."/>
            <person name="Jung H.S."/>
            <person name="Jeon C.O."/>
        </authorList>
    </citation>
    <scope>NUCLEOTIDE SEQUENCE [LARGE SCALE GENOMIC DNA]</scope>
    <source>
        <strain evidence="3 4">S2-17</strain>
        <plasmid evidence="4">prb29</plasmid>
    </source>
</reference>
<accession>A0A2S2C790</accession>
<organism evidence="3 4">
    <name type="scientific">Rhodococcus oxybenzonivorans</name>
    <dbReference type="NCBI Taxonomy" id="1990687"/>
    <lineage>
        <taxon>Bacteria</taxon>
        <taxon>Bacillati</taxon>
        <taxon>Actinomycetota</taxon>
        <taxon>Actinomycetes</taxon>
        <taxon>Mycobacteriales</taxon>
        <taxon>Nocardiaceae</taxon>
        <taxon>Rhodococcus</taxon>
    </lineage>
</organism>
<protein>
    <submittedName>
        <fullName evidence="3">Uncharacterized protein</fullName>
    </submittedName>
</protein>
<dbReference type="AlphaFoldDB" id="A0A2S2C790"/>
<feature type="compositionally biased region" description="Basic and acidic residues" evidence="1">
    <location>
        <begin position="97"/>
        <end position="107"/>
    </location>
</feature>
<sequence>MNTPDNKAMNTPDNDSGGFGGLLAVAGGVLVMVACCAGPALIAGGVLAGLGGVLTSPWLLAAGVLVVAAAVGYTLRRRARKATGCCPPRPGSPRSAPADRDRTETPA</sequence>
<evidence type="ECO:0000256" key="1">
    <source>
        <dbReference type="SAM" id="MobiDB-lite"/>
    </source>
</evidence>
<keyword evidence="2" id="KW-0472">Membrane</keyword>
<dbReference type="PROSITE" id="PS51257">
    <property type="entry name" value="PROKAR_LIPOPROTEIN"/>
    <property type="match status" value="1"/>
</dbReference>
<proteinExistence type="predicted"/>
<keyword evidence="4" id="KW-1185">Reference proteome</keyword>
<dbReference type="RefSeq" id="WP_005180211.1">
    <property type="nucleotide sequence ID" value="NZ_CP021356.1"/>
</dbReference>
<dbReference type="Proteomes" id="UP000245711">
    <property type="component" value="Plasmid pRB29"/>
</dbReference>
<keyword evidence="2" id="KW-1133">Transmembrane helix</keyword>